<accession>C7YXL8</accession>
<dbReference type="AlphaFoldDB" id="C7YXL8"/>
<name>C7YXL8_FUSV7</name>
<dbReference type="GeneID" id="9676973"/>
<dbReference type="RefSeq" id="XP_003049320.1">
    <property type="nucleotide sequence ID" value="XM_003049274.1"/>
</dbReference>
<organism evidence="2 3">
    <name type="scientific">Fusarium vanettenii (strain ATCC MYA-4622 / CBS 123669 / FGSC 9596 / NRRL 45880 / 77-13-4)</name>
    <name type="common">Fusarium solani subsp. pisi</name>
    <dbReference type="NCBI Taxonomy" id="660122"/>
    <lineage>
        <taxon>Eukaryota</taxon>
        <taxon>Fungi</taxon>
        <taxon>Dikarya</taxon>
        <taxon>Ascomycota</taxon>
        <taxon>Pezizomycotina</taxon>
        <taxon>Sordariomycetes</taxon>
        <taxon>Hypocreomycetidae</taxon>
        <taxon>Hypocreales</taxon>
        <taxon>Nectriaceae</taxon>
        <taxon>Fusarium</taxon>
        <taxon>Fusarium solani species complex</taxon>
        <taxon>Fusarium vanettenii</taxon>
    </lineage>
</organism>
<feature type="region of interest" description="Disordered" evidence="1">
    <location>
        <begin position="113"/>
        <end position="175"/>
    </location>
</feature>
<dbReference type="OrthoDB" id="5101071at2759"/>
<dbReference type="EMBL" id="GG698902">
    <property type="protein sequence ID" value="EEU43607.1"/>
    <property type="molecule type" value="Genomic_DNA"/>
</dbReference>
<evidence type="ECO:0000256" key="1">
    <source>
        <dbReference type="SAM" id="MobiDB-lite"/>
    </source>
</evidence>
<keyword evidence="3" id="KW-1185">Reference proteome</keyword>
<evidence type="ECO:0000313" key="3">
    <source>
        <dbReference type="Proteomes" id="UP000005206"/>
    </source>
</evidence>
<feature type="region of interest" description="Disordered" evidence="1">
    <location>
        <begin position="1"/>
        <end position="38"/>
    </location>
</feature>
<feature type="compositionally biased region" description="Basic and acidic residues" evidence="1">
    <location>
        <begin position="141"/>
        <end position="159"/>
    </location>
</feature>
<evidence type="ECO:0000313" key="2">
    <source>
        <dbReference type="EMBL" id="EEU43607.1"/>
    </source>
</evidence>
<sequence>MPQKSAKGKEREIDHDLTETDPDLTETDPDLTQSDPDLIDTDDYAVDNEQRYSGSVNLLRAALQLNDEQQVGPSRIYYCNKCGDYLDGRIGPLCLNCRAKDAGLCCYCRERQADPGHSSCTPCRQKKKEQEADRRKKAKEKKVEEKRKSKEEKKTEEKSKKKSKDKRKDKTKNKK</sequence>
<feature type="compositionally biased region" description="Basic and acidic residues" evidence="1">
    <location>
        <begin position="7"/>
        <end position="18"/>
    </location>
</feature>
<dbReference type="VEuPathDB" id="FungiDB:NECHADRAFT_82575"/>
<dbReference type="KEGG" id="nhe:NECHADRAFT_82575"/>
<feature type="compositionally biased region" description="Acidic residues" evidence="1">
    <location>
        <begin position="19"/>
        <end position="29"/>
    </location>
</feature>
<protein>
    <submittedName>
        <fullName evidence="2">Uncharacterized protein</fullName>
    </submittedName>
</protein>
<gene>
    <name evidence="2" type="ORF">NECHADRAFT_82575</name>
</gene>
<dbReference type="InParanoid" id="C7YXL8"/>
<reference evidence="2 3" key="1">
    <citation type="journal article" date="2009" name="PLoS Genet.">
        <title>The genome of Nectria haematococca: contribution of supernumerary chromosomes to gene expansion.</title>
        <authorList>
            <person name="Coleman J.J."/>
            <person name="Rounsley S.D."/>
            <person name="Rodriguez-Carres M."/>
            <person name="Kuo A."/>
            <person name="Wasmann C.C."/>
            <person name="Grimwood J."/>
            <person name="Schmutz J."/>
            <person name="Taga M."/>
            <person name="White G.J."/>
            <person name="Zhou S."/>
            <person name="Schwartz D.C."/>
            <person name="Freitag M."/>
            <person name="Ma L.J."/>
            <person name="Danchin E.G."/>
            <person name="Henrissat B."/>
            <person name="Coutinho P.M."/>
            <person name="Nelson D.R."/>
            <person name="Straney D."/>
            <person name="Napoli C.A."/>
            <person name="Barker B.M."/>
            <person name="Gribskov M."/>
            <person name="Rep M."/>
            <person name="Kroken S."/>
            <person name="Molnar I."/>
            <person name="Rensing C."/>
            <person name="Kennell J.C."/>
            <person name="Zamora J."/>
            <person name="Farman M.L."/>
            <person name="Selker E.U."/>
            <person name="Salamov A."/>
            <person name="Shapiro H."/>
            <person name="Pangilinan J."/>
            <person name="Lindquist E."/>
            <person name="Lamers C."/>
            <person name="Grigoriev I.V."/>
            <person name="Geiser D.M."/>
            <person name="Covert S.F."/>
            <person name="Temporini E."/>
            <person name="Vanetten H.D."/>
        </authorList>
    </citation>
    <scope>NUCLEOTIDE SEQUENCE [LARGE SCALE GENOMIC DNA]</scope>
    <source>
        <strain evidence="3">ATCC MYA-4622 / CBS 123669 / FGSC 9596 / NRRL 45880 / 77-13-4</strain>
    </source>
</reference>
<dbReference type="Proteomes" id="UP000005206">
    <property type="component" value="Chromosome 7"/>
</dbReference>
<dbReference type="HOGENOM" id="CLU_1533000_0_0_1"/>
<proteinExistence type="predicted"/>
<feature type="compositionally biased region" description="Basic residues" evidence="1">
    <location>
        <begin position="160"/>
        <end position="175"/>
    </location>
</feature>